<dbReference type="Gene3D" id="3.40.50.2000">
    <property type="entry name" value="Glycogen Phosphorylase B"/>
    <property type="match status" value="1"/>
</dbReference>
<dbReference type="GO" id="GO:0006487">
    <property type="term" value="P:protein N-linked glycosylation"/>
    <property type="evidence" value="ECO:0007669"/>
    <property type="project" value="TreeGrafter"/>
</dbReference>
<comment type="caution">
    <text evidence="2">The sequence shown here is derived from an EMBL/GenBank/DDBJ whole genome shotgun (WGS) entry which is preliminary data.</text>
</comment>
<evidence type="ECO:0000313" key="3">
    <source>
        <dbReference type="Proteomes" id="UP000231056"/>
    </source>
</evidence>
<evidence type="ECO:0000259" key="1">
    <source>
        <dbReference type="Pfam" id="PF00534"/>
    </source>
</evidence>
<organism evidence="2 3">
    <name type="scientific">Candidatus Roizmanbacteria bacterium CG11_big_fil_rev_8_21_14_0_20_36_8</name>
    <dbReference type="NCBI Taxonomy" id="1974856"/>
    <lineage>
        <taxon>Bacteria</taxon>
        <taxon>Candidatus Roizmaniibacteriota</taxon>
    </lineage>
</organism>
<dbReference type="EMBL" id="PCVM01000113">
    <property type="protein sequence ID" value="PIQ73018.1"/>
    <property type="molecule type" value="Genomic_DNA"/>
</dbReference>
<dbReference type="Proteomes" id="UP000231056">
    <property type="component" value="Unassembled WGS sequence"/>
</dbReference>
<dbReference type="InterPro" id="IPR038013">
    <property type="entry name" value="ALG11"/>
</dbReference>
<dbReference type="InterPro" id="IPR001296">
    <property type="entry name" value="Glyco_trans_1"/>
</dbReference>
<protein>
    <recommendedName>
        <fullName evidence="1">Glycosyl transferase family 1 domain-containing protein</fullName>
    </recommendedName>
</protein>
<dbReference type="SUPFAM" id="SSF53756">
    <property type="entry name" value="UDP-Glycosyltransferase/glycogen phosphorylase"/>
    <property type="match status" value="1"/>
</dbReference>
<proteinExistence type="predicted"/>
<evidence type="ECO:0000313" key="2">
    <source>
        <dbReference type="EMBL" id="PIQ73018.1"/>
    </source>
</evidence>
<feature type="domain" description="Glycosyl transferase family 1" evidence="1">
    <location>
        <begin position="174"/>
        <end position="347"/>
    </location>
</feature>
<accession>A0A2M6ISV7</accession>
<dbReference type="CDD" id="cd03801">
    <property type="entry name" value="GT4_PimA-like"/>
    <property type="match status" value="1"/>
</dbReference>
<sequence length="371" mass="43606">MKKSLKDKKHKTVALYNPYLDVMGGGERHILSILKVLEDEGYSITIFWDEDLSDKISNILNIKFKTLKFEPNIFIDTKHLDRLKRLEKVDLFFYVTDGSYFISSAKKNFVFCMVPNRELYHMGVINKIKTINFKFITNSIFTYKNLLKWGVKSYVIYPPISDNFTSLEMDDDQQKEKMILMVGRFFKHLHAKRQDIAIKWFKELKKKHTEFESFSLHLVGSQKKEDESYLLELQKLIGNESQIFIHTNVSFEKLLNLYKKSMFYWHFTGYRIDEDIEPEKTEHLGITPLESMAAGCITCAYEAGGPKELIKDGVNGFLFKDKYDLFAKMLSIAFNQKLQKKIESIGRAYVQDNFSPKIFKARVKEIILYQK</sequence>
<dbReference type="GO" id="GO:0004377">
    <property type="term" value="F:GDP-Man:Man(3)GlcNAc(2)-PP-Dol alpha-1,2-mannosyltransferase activity"/>
    <property type="evidence" value="ECO:0007669"/>
    <property type="project" value="InterPro"/>
</dbReference>
<gene>
    <name evidence="2" type="ORF">COV58_04795</name>
</gene>
<dbReference type="AlphaFoldDB" id="A0A2M6ISV7"/>
<dbReference type="Pfam" id="PF00534">
    <property type="entry name" value="Glycos_transf_1"/>
    <property type="match status" value="1"/>
</dbReference>
<dbReference type="PANTHER" id="PTHR45919">
    <property type="entry name" value="GDP-MAN:MAN(3)GLCNAC(2)-PP-DOL ALPHA-1,2-MANNOSYLTRANSFERASE"/>
    <property type="match status" value="1"/>
</dbReference>
<dbReference type="PANTHER" id="PTHR45919:SF1">
    <property type="entry name" value="GDP-MAN:MAN(3)GLCNAC(2)-PP-DOL ALPHA-1,2-MANNOSYLTRANSFERASE"/>
    <property type="match status" value="1"/>
</dbReference>
<dbReference type="GO" id="GO:0016020">
    <property type="term" value="C:membrane"/>
    <property type="evidence" value="ECO:0007669"/>
    <property type="project" value="TreeGrafter"/>
</dbReference>
<reference evidence="2 3" key="1">
    <citation type="submission" date="2017-09" db="EMBL/GenBank/DDBJ databases">
        <title>Depth-based differentiation of microbial function through sediment-hosted aquifers and enrichment of novel symbionts in the deep terrestrial subsurface.</title>
        <authorList>
            <person name="Probst A.J."/>
            <person name="Ladd B."/>
            <person name="Jarett J.K."/>
            <person name="Geller-Mcgrath D.E."/>
            <person name="Sieber C.M."/>
            <person name="Emerson J.B."/>
            <person name="Anantharaman K."/>
            <person name="Thomas B.C."/>
            <person name="Malmstrom R."/>
            <person name="Stieglmeier M."/>
            <person name="Klingl A."/>
            <person name="Woyke T."/>
            <person name="Ryan C.M."/>
            <person name="Banfield J.F."/>
        </authorList>
    </citation>
    <scope>NUCLEOTIDE SEQUENCE [LARGE SCALE GENOMIC DNA]</scope>
    <source>
        <strain evidence="2">CG11_big_fil_rev_8_21_14_0_20_36_8</strain>
    </source>
</reference>
<name>A0A2M6ISV7_9BACT</name>